<evidence type="ECO:0000313" key="6">
    <source>
        <dbReference type="Proteomes" id="UP000623419"/>
    </source>
</evidence>
<keyword evidence="6" id="KW-1185">Reference proteome</keyword>
<dbReference type="InterPro" id="IPR001375">
    <property type="entry name" value="Peptidase_S9_cat"/>
</dbReference>
<feature type="chain" id="PRO_5047044862" evidence="3">
    <location>
        <begin position="22"/>
        <end position="669"/>
    </location>
</feature>
<dbReference type="Gene3D" id="3.40.50.1820">
    <property type="entry name" value="alpha/beta hydrolase"/>
    <property type="match status" value="1"/>
</dbReference>
<feature type="domain" description="Peptidase S9 prolyl oligopeptidase catalytic" evidence="4">
    <location>
        <begin position="429"/>
        <end position="632"/>
    </location>
</feature>
<evidence type="ECO:0000313" key="5">
    <source>
        <dbReference type="EMBL" id="GGA83712.1"/>
    </source>
</evidence>
<sequence>MKFTWLPLCWLLLAVSLPAAASSVAGIEEAVAEARSLAPAEVLPRAAFLADDPLRGVVLSPDGRQVAVLRTGRDGASALWLHPADGSRPRRLHSRVDARAVWWSQDGRFLFLEGKGGITPLAMESAVAGVPLMAREGVSHEVLGRDLGRDHALLLLEHDAPRGAEPVSRVLRLSASGRREVLHEDSAVLGDAALSADGSVLWLRRVSDAGNTIVRREGNSAPRDVATCVALQACRFLSAAPDGGLWLLSDVGGDRQALQHLSAQGAWRQVADDPAGESDADTASLDPGDGQPRLLTWRSTTPGQRALTPADAAALARLQRHIGHADLRIQLAHAQAPWLVQAREDTAAWPRWFTYDAHADVLVPIDLRGGETTPLPADALAPRRAITWTASDGRRLHGWLTLPRGREPAGVSLVVLVHGGPWSHAGAGYSATAQRLAMLGHAVFEPNFRGSTGLGRDYLLSAQGDFGLGRVQADIDEGARELLAAGVGAPDRVAIVGASFGGYAALQGVTHAPDLYRMAVAVAPPPDFGWSLRWATQHSDLRRQPGVPLAARFRALGVDPEDAGLMARLEEQSPLAHAAKLRRPVVLVGGGRDTRVAPRSLIHYATTLRGQGKDVQLLFDPDAGHGFEAPLTREATGFVLEDALRRHIGGEAPEPASAPLADYLSRHLR</sequence>
<dbReference type="Proteomes" id="UP000623419">
    <property type="component" value="Unassembled WGS sequence"/>
</dbReference>
<dbReference type="Pfam" id="PF00326">
    <property type="entry name" value="Peptidase_S9"/>
    <property type="match status" value="1"/>
</dbReference>
<feature type="signal peptide" evidence="3">
    <location>
        <begin position="1"/>
        <end position="21"/>
    </location>
</feature>
<gene>
    <name evidence="5" type="ORF">GCM10011521_22620</name>
</gene>
<proteinExistence type="predicted"/>
<evidence type="ECO:0000256" key="1">
    <source>
        <dbReference type="ARBA" id="ARBA00022801"/>
    </source>
</evidence>
<dbReference type="RefSeq" id="WP_188664245.1">
    <property type="nucleotide sequence ID" value="NZ_BMKC01000003.1"/>
</dbReference>
<evidence type="ECO:0000256" key="2">
    <source>
        <dbReference type="SAM" id="MobiDB-lite"/>
    </source>
</evidence>
<name>A0ABQ1HPB9_9GAMM</name>
<feature type="region of interest" description="Disordered" evidence="2">
    <location>
        <begin position="268"/>
        <end position="291"/>
    </location>
</feature>
<dbReference type="SUPFAM" id="SSF53474">
    <property type="entry name" value="alpha/beta-Hydrolases"/>
    <property type="match status" value="1"/>
</dbReference>
<evidence type="ECO:0000259" key="4">
    <source>
        <dbReference type="Pfam" id="PF00326"/>
    </source>
</evidence>
<protein>
    <submittedName>
        <fullName evidence="5">Peptidase</fullName>
    </submittedName>
</protein>
<reference evidence="6" key="1">
    <citation type="journal article" date="2019" name="Int. J. Syst. Evol. Microbiol.">
        <title>The Global Catalogue of Microorganisms (GCM) 10K type strain sequencing project: providing services to taxonomists for standard genome sequencing and annotation.</title>
        <authorList>
            <consortium name="The Broad Institute Genomics Platform"/>
            <consortium name="The Broad Institute Genome Sequencing Center for Infectious Disease"/>
            <person name="Wu L."/>
            <person name="Ma J."/>
        </authorList>
    </citation>
    <scope>NUCLEOTIDE SEQUENCE [LARGE SCALE GENOMIC DNA]</scope>
    <source>
        <strain evidence="6">CGMCC 1.15905</strain>
    </source>
</reference>
<dbReference type="PANTHER" id="PTHR42776">
    <property type="entry name" value="SERINE PEPTIDASE S9 FAMILY MEMBER"/>
    <property type="match status" value="1"/>
</dbReference>
<keyword evidence="3" id="KW-0732">Signal</keyword>
<keyword evidence="1" id="KW-0378">Hydrolase</keyword>
<dbReference type="Gene3D" id="2.120.10.30">
    <property type="entry name" value="TolB, C-terminal domain"/>
    <property type="match status" value="1"/>
</dbReference>
<accession>A0ABQ1HPB9</accession>
<organism evidence="5 6">
    <name type="scientific">Arenimonas soli</name>
    <dbReference type="NCBI Taxonomy" id="2269504"/>
    <lineage>
        <taxon>Bacteria</taxon>
        <taxon>Pseudomonadati</taxon>
        <taxon>Pseudomonadota</taxon>
        <taxon>Gammaproteobacteria</taxon>
        <taxon>Lysobacterales</taxon>
        <taxon>Lysobacteraceae</taxon>
        <taxon>Arenimonas</taxon>
    </lineage>
</organism>
<evidence type="ECO:0000256" key="3">
    <source>
        <dbReference type="SAM" id="SignalP"/>
    </source>
</evidence>
<comment type="caution">
    <text evidence="5">The sequence shown here is derived from an EMBL/GenBank/DDBJ whole genome shotgun (WGS) entry which is preliminary data.</text>
</comment>
<dbReference type="SUPFAM" id="SSF82171">
    <property type="entry name" value="DPP6 N-terminal domain-like"/>
    <property type="match status" value="1"/>
</dbReference>
<dbReference type="EMBL" id="BMKC01000003">
    <property type="protein sequence ID" value="GGA83712.1"/>
    <property type="molecule type" value="Genomic_DNA"/>
</dbReference>
<dbReference type="InterPro" id="IPR029058">
    <property type="entry name" value="AB_hydrolase_fold"/>
</dbReference>
<dbReference type="PANTHER" id="PTHR42776:SF27">
    <property type="entry name" value="DIPEPTIDYL PEPTIDASE FAMILY MEMBER 6"/>
    <property type="match status" value="1"/>
</dbReference>
<dbReference type="InterPro" id="IPR011042">
    <property type="entry name" value="6-blade_b-propeller_TolB-like"/>
</dbReference>